<dbReference type="InterPro" id="IPR047127">
    <property type="entry name" value="MutT-like"/>
</dbReference>
<dbReference type="PANTHER" id="PTHR47707:SF1">
    <property type="entry name" value="NUDIX HYDROLASE FAMILY PROTEIN"/>
    <property type="match status" value="1"/>
</dbReference>
<keyword evidence="9" id="KW-0234">DNA repair</keyword>
<keyword evidence="7" id="KW-0378">Hydrolase</keyword>
<dbReference type="SUPFAM" id="SSF55811">
    <property type="entry name" value="Nudix"/>
    <property type="match status" value="1"/>
</dbReference>
<evidence type="ECO:0000256" key="9">
    <source>
        <dbReference type="ARBA" id="ARBA00023204"/>
    </source>
</evidence>
<dbReference type="InterPro" id="IPR015797">
    <property type="entry name" value="NUDIX_hydrolase-like_dom_sf"/>
</dbReference>
<dbReference type="PROSITE" id="PS51462">
    <property type="entry name" value="NUDIX"/>
    <property type="match status" value="1"/>
</dbReference>
<keyword evidence="4" id="KW-0235">DNA replication</keyword>
<dbReference type="Proteomes" id="UP000808388">
    <property type="component" value="Unassembled WGS sequence"/>
</dbReference>
<evidence type="ECO:0000256" key="8">
    <source>
        <dbReference type="ARBA" id="ARBA00022842"/>
    </source>
</evidence>
<dbReference type="AlphaFoldDB" id="A0A9D6QS86"/>
<name>A0A9D6QS86_9BACT</name>
<dbReference type="EMBL" id="JACQCQ010000012">
    <property type="protein sequence ID" value="MBI3627774.1"/>
    <property type="molecule type" value="Genomic_DNA"/>
</dbReference>
<keyword evidence="6" id="KW-0227">DNA damage</keyword>
<evidence type="ECO:0000313" key="14">
    <source>
        <dbReference type="Proteomes" id="UP000808388"/>
    </source>
</evidence>
<evidence type="ECO:0000256" key="3">
    <source>
        <dbReference type="ARBA" id="ARBA00022457"/>
    </source>
</evidence>
<evidence type="ECO:0000256" key="6">
    <source>
        <dbReference type="ARBA" id="ARBA00022763"/>
    </source>
</evidence>
<sequence length="140" mass="15892">MSEMIQIDIHKAGGILIQDKKFLIVRSKGKDIFYAPGGKIEGNETPEVSLVRELKEELSIETKVTDLEFFGTYIHPVAGKENLTIEMDVYLVKNWVNEIKPDNEIEEILWIDSNPPDQLKIGSIFGGEVLPRLKQRNLIA</sequence>
<dbReference type="Pfam" id="PF00293">
    <property type="entry name" value="NUDIX"/>
    <property type="match status" value="1"/>
</dbReference>
<dbReference type="GO" id="GO:0046872">
    <property type="term" value="F:metal ion binding"/>
    <property type="evidence" value="ECO:0007669"/>
    <property type="project" value="UniProtKB-KW"/>
</dbReference>
<evidence type="ECO:0000256" key="10">
    <source>
        <dbReference type="ARBA" id="ARBA00035861"/>
    </source>
</evidence>
<evidence type="ECO:0000256" key="5">
    <source>
        <dbReference type="ARBA" id="ARBA00022723"/>
    </source>
</evidence>
<comment type="catalytic activity">
    <reaction evidence="10">
        <text>8-oxo-dGTP + H2O = 8-oxo-dGMP + diphosphate + H(+)</text>
        <dbReference type="Rhea" id="RHEA:31575"/>
        <dbReference type="ChEBI" id="CHEBI:15377"/>
        <dbReference type="ChEBI" id="CHEBI:15378"/>
        <dbReference type="ChEBI" id="CHEBI:33019"/>
        <dbReference type="ChEBI" id="CHEBI:63224"/>
        <dbReference type="ChEBI" id="CHEBI:77896"/>
        <dbReference type="EC" id="3.6.1.55"/>
    </reaction>
</comment>
<accession>A0A9D6QS86</accession>
<feature type="domain" description="Nudix hydrolase" evidence="12">
    <location>
        <begin position="7"/>
        <end position="135"/>
    </location>
</feature>
<evidence type="ECO:0000256" key="7">
    <source>
        <dbReference type="ARBA" id="ARBA00022801"/>
    </source>
</evidence>
<keyword evidence="3" id="KW-0515">Mutator protein</keyword>
<protein>
    <recommendedName>
        <fullName evidence="11">8-oxo-dGTP diphosphatase</fullName>
        <ecNumber evidence="11">3.6.1.55</ecNumber>
    </recommendedName>
</protein>
<proteinExistence type="inferred from homology"/>
<comment type="cofactor">
    <cofactor evidence="1">
        <name>Mg(2+)</name>
        <dbReference type="ChEBI" id="CHEBI:18420"/>
    </cofactor>
</comment>
<dbReference type="GO" id="GO:0044716">
    <property type="term" value="F:8-oxo-GDP phosphatase activity"/>
    <property type="evidence" value="ECO:0007669"/>
    <property type="project" value="TreeGrafter"/>
</dbReference>
<evidence type="ECO:0000256" key="1">
    <source>
        <dbReference type="ARBA" id="ARBA00001946"/>
    </source>
</evidence>
<dbReference type="GO" id="GO:0006281">
    <property type="term" value="P:DNA repair"/>
    <property type="evidence" value="ECO:0007669"/>
    <property type="project" value="UniProtKB-KW"/>
</dbReference>
<evidence type="ECO:0000313" key="13">
    <source>
        <dbReference type="EMBL" id="MBI3627774.1"/>
    </source>
</evidence>
<evidence type="ECO:0000256" key="11">
    <source>
        <dbReference type="ARBA" id="ARBA00038905"/>
    </source>
</evidence>
<gene>
    <name evidence="13" type="ORF">HY220_03480</name>
</gene>
<evidence type="ECO:0000259" key="12">
    <source>
        <dbReference type="PROSITE" id="PS51462"/>
    </source>
</evidence>
<dbReference type="GO" id="GO:0006260">
    <property type="term" value="P:DNA replication"/>
    <property type="evidence" value="ECO:0007669"/>
    <property type="project" value="UniProtKB-KW"/>
</dbReference>
<dbReference type="GO" id="GO:0008413">
    <property type="term" value="F:8-oxo-7,8-dihydroguanosine triphosphate pyrophosphatase activity"/>
    <property type="evidence" value="ECO:0007669"/>
    <property type="project" value="TreeGrafter"/>
</dbReference>
<dbReference type="PANTHER" id="PTHR47707">
    <property type="entry name" value="8-OXO-DGTP DIPHOSPHATASE"/>
    <property type="match status" value="1"/>
</dbReference>
<organism evidence="13 14">
    <name type="scientific">Candidatus Sungiibacteriota bacterium</name>
    <dbReference type="NCBI Taxonomy" id="2750080"/>
    <lineage>
        <taxon>Bacteria</taxon>
        <taxon>Candidatus Sungiibacteriota</taxon>
    </lineage>
</organism>
<keyword evidence="8" id="KW-0460">Magnesium</keyword>
<dbReference type="EC" id="3.6.1.55" evidence="11"/>
<evidence type="ECO:0000256" key="2">
    <source>
        <dbReference type="ARBA" id="ARBA00005582"/>
    </source>
</evidence>
<dbReference type="CDD" id="cd04690">
    <property type="entry name" value="NUDIX_Hydrolase"/>
    <property type="match status" value="1"/>
</dbReference>
<evidence type="ECO:0000256" key="4">
    <source>
        <dbReference type="ARBA" id="ARBA00022705"/>
    </source>
</evidence>
<dbReference type="InterPro" id="IPR000086">
    <property type="entry name" value="NUDIX_hydrolase_dom"/>
</dbReference>
<reference evidence="13" key="1">
    <citation type="submission" date="2020-07" db="EMBL/GenBank/DDBJ databases">
        <title>Huge and variable diversity of episymbiotic CPR bacteria and DPANN archaea in groundwater ecosystems.</title>
        <authorList>
            <person name="He C.Y."/>
            <person name="Keren R."/>
            <person name="Whittaker M."/>
            <person name="Farag I.F."/>
            <person name="Doudna J."/>
            <person name="Cate J.H.D."/>
            <person name="Banfield J.F."/>
        </authorList>
    </citation>
    <scope>NUCLEOTIDE SEQUENCE</scope>
    <source>
        <strain evidence="13">NC_groundwater_972_Pr1_S-0.2um_49_27</strain>
    </source>
</reference>
<dbReference type="Gene3D" id="3.90.79.10">
    <property type="entry name" value="Nucleoside Triphosphate Pyrophosphohydrolase"/>
    <property type="match status" value="1"/>
</dbReference>
<dbReference type="GO" id="GO:0044715">
    <property type="term" value="F:8-oxo-dGDP phosphatase activity"/>
    <property type="evidence" value="ECO:0007669"/>
    <property type="project" value="TreeGrafter"/>
</dbReference>
<comment type="caution">
    <text evidence="13">The sequence shown here is derived from an EMBL/GenBank/DDBJ whole genome shotgun (WGS) entry which is preliminary data.</text>
</comment>
<dbReference type="GO" id="GO:0035539">
    <property type="term" value="F:8-oxo-7,8-dihydrodeoxyguanosine triphosphate pyrophosphatase activity"/>
    <property type="evidence" value="ECO:0007669"/>
    <property type="project" value="UniProtKB-EC"/>
</dbReference>
<comment type="similarity">
    <text evidence="2">Belongs to the Nudix hydrolase family.</text>
</comment>
<keyword evidence="5" id="KW-0479">Metal-binding</keyword>